<dbReference type="InterPro" id="IPR023753">
    <property type="entry name" value="FAD/NAD-binding_dom"/>
</dbReference>
<dbReference type="InterPro" id="IPR001100">
    <property type="entry name" value="Pyr_nuc-diS_OxRdtase"/>
</dbReference>
<evidence type="ECO:0000256" key="9">
    <source>
        <dbReference type="ARBA" id="ARBA00023027"/>
    </source>
</evidence>
<evidence type="ECO:0000259" key="18">
    <source>
        <dbReference type="Pfam" id="PF07992"/>
    </source>
</evidence>
<dbReference type="GO" id="GO:0005737">
    <property type="term" value="C:cytoplasm"/>
    <property type="evidence" value="ECO:0007669"/>
    <property type="project" value="UniProtKB-SubCell"/>
</dbReference>
<sequence length="470" mass="50390">MASQYDVIVLGSGPGGYVAAIRCAQLGLKTAIVERENLGGICLNWGCIPTKALLRSAEIFHYMQHAKDYGLIAKEIEADLAAVVKRSRGVAKQLNQGVTHLMKKNKITVHMGEGTLKNATTLEVKGDKGSETITGKHIIVATGARARDLPFAPADGKRIWTYRHAMVPAEMPSRLLVIGSGAIGIEFASFYNDMGADVTVVEMLDRIVPVEDAEISAFLEKSLTKQGMNIRTATGLEELKATEKGITARIKGQDGKVSSEEFSHAIVAIGIQPNTENIGLDTAGVQMDRGFIQIDDFGRTGVKGLWAIGDCVPGPWLAHKASHEGVTAAESIARELGNKDVHPHRLDRNAIPGCTYCHPQIASVGLTEAKAKEAGHDVKVGNFPFIGNGKAIALGEAEGFIKTVFDTTTGELLGAHMIGAEVTELIQGYTIGKTLETTEAELMNTIFPHPTLSEMMHESVLSAYGKTIHM</sequence>
<keyword evidence="11 16" id="KW-0676">Redox-active center</keyword>
<comment type="catalytic activity">
    <reaction evidence="12 16">
        <text>N(6)-[(R)-dihydrolipoyl]-L-lysyl-[protein] + NAD(+) = N(6)-[(R)-lipoyl]-L-lysyl-[protein] + NADH + H(+)</text>
        <dbReference type="Rhea" id="RHEA:15045"/>
        <dbReference type="Rhea" id="RHEA-COMP:10474"/>
        <dbReference type="Rhea" id="RHEA-COMP:10475"/>
        <dbReference type="ChEBI" id="CHEBI:15378"/>
        <dbReference type="ChEBI" id="CHEBI:57540"/>
        <dbReference type="ChEBI" id="CHEBI:57945"/>
        <dbReference type="ChEBI" id="CHEBI:83099"/>
        <dbReference type="ChEBI" id="CHEBI:83100"/>
        <dbReference type="EC" id="1.8.1.4"/>
    </reaction>
</comment>
<evidence type="ECO:0000256" key="14">
    <source>
        <dbReference type="PIRSR" id="PIRSR000350-3"/>
    </source>
</evidence>
<gene>
    <name evidence="19" type="primary">lpdA</name>
    <name evidence="19" type="ORF">GRI44_04980</name>
</gene>
<feature type="disulfide bond" description="Redox-active" evidence="15">
    <location>
        <begin position="42"/>
        <end position="47"/>
    </location>
</feature>
<organism evidence="19 20">
    <name type="scientific">Allopontixanthobacter confluentis</name>
    <dbReference type="NCBI Taxonomy" id="1849021"/>
    <lineage>
        <taxon>Bacteria</taxon>
        <taxon>Pseudomonadati</taxon>
        <taxon>Pseudomonadota</taxon>
        <taxon>Alphaproteobacteria</taxon>
        <taxon>Sphingomonadales</taxon>
        <taxon>Erythrobacteraceae</taxon>
        <taxon>Allopontixanthobacter</taxon>
    </lineage>
</organism>
<dbReference type="GO" id="GO:0006103">
    <property type="term" value="P:2-oxoglutarate metabolic process"/>
    <property type="evidence" value="ECO:0007669"/>
    <property type="project" value="TreeGrafter"/>
</dbReference>
<comment type="similarity">
    <text evidence="2 16">Belongs to the class-I pyridine nucleotide-disulfide oxidoreductase family.</text>
</comment>
<dbReference type="PROSITE" id="PS00076">
    <property type="entry name" value="PYRIDINE_REDOX_1"/>
    <property type="match status" value="1"/>
</dbReference>
<comment type="subcellular location">
    <subcellularLocation>
        <location evidence="1">Cytoplasm</location>
    </subcellularLocation>
</comment>
<dbReference type="GO" id="GO:0004148">
    <property type="term" value="F:dihydrolipoyl dehydrogenase (NADH) activity"/>
    <property type="evidence" value="ECO:0007669"/>
    <property type="project" value="UniProtKB-EC"/>
</dbReference>
<dbReference type="SUPFAM" id="SSF55424">
    <property type="entry name" value="FAD/NAD-linked reductases, dimerisation (C-terminal) domain"/>
    <property type="match status" value="1"/>
</dbReference>
<dbReference type="RefSeq" id="WP_160600302.1">
    <property type="nucleotide sequence ID" value="NZ_WTYU01000001.1"/>
</dbReference>
<dbReference type="NCBIfam" id="TIGR01350">
    <property type="entry name" value="lipoamide_DH"/>
    <property type="match status" value="1"/>
</dbReference>
<feature type="binding site" evidence="14">
    <location>
        <position position="51"/>
    </location>
    <ligand>
        <name>FAD</name>
        <dbReference type="ChEBI" id="CHEBI:57692"/>
    </ligand>
</feature>
<evidence type="ECO:0000313" key="19">
    <source>
        <dbReference type="EMBL" id="MXP14101.1"/>
    </source>
</evidence>
<dbReference type="AlphaFoldDB" id="A0A6L7GHE3"/>
<protein>
    <recommendedName>
        <fullName evidence="4 16">Dihydrolipoyl dehydrogenase</fullName>
        <ecNumber evidence="3 16">1.8.1.4</ecNumber>
    </recommendedName>
</protein>
<dbReference type="InterPro" id="IPR016156">
    <property type="entry name" value="FAD/NAD-linked_Rdtase_dimer_sf"/>
</dbReference>
<comment type="caution">
    <text evidence="19">The sequence shown here is derived from an EMBL/GenBank/DDBJ whole genome shotgun (WGS) entry which is preliminary data.</text>
</comment>
<evidence type="ECO:0000256" key="13">
    <source>
        <dbReference type="PIRSR" id="PIRSR000350-2"/>
    </source>
</evidence>
<evidence type="ECO:0000256" key="7">
    <source>
        <dbReference type="ARBA" id="ARBA00022827"/>
    </source>
</evidence>
<keyword evidence="7 14" id="KW-0274">FAD</keyword>
<feature type="active site" description="Proton acceptor" evidence="13">
    <location>
        <position position="449"/>
    </location>
</feature>
<dbReference type="PRINTS" id="PR00411">
    <property type="entry name" value="PNDRDTASEI"/>
</dbReference>
<dbReference type="Proteomes" id="UP000473531">
    <property type="component" value="Unassembled WGS sequence"/>
</dbReference>
<dbReference type="InterPro" id="IPR036188">
    <property type="entry name" value="FAD/NAD-bd_sf"/>
</dbReference>
<evidence type="ECO:0000256" key="8">
    <source>
        <dbReference type="ARBA" id="ARBA00023002"/>
    </source>
</evidence>
<keyword evidence="14" id="KW-0547">Nucleotide-binding</keyword>
<evidence type="ECO:0000256" key="15">
    <source>
        <dbReference type="PIRSR" id="PIRSR000350-4"/>
    </source>
</evidence>
<dbReference type="EMBL" id="WTYU01000001">
    <property type="protein sequence ID" value="MXP14101.1"/>
    <property type="molecule type" value="Genomic_DNA"/>
</dbReference>
<feature type="binding site" evidence="14">
    <location>
        <position position="270"/>
    </location>
    <ligand>
        <name>NAD(+)</name>
        <dbReference type="ChEBI" id="CHEBI:57540"/>
    </ligand>
</feature>
<feature type="domain" description="FAD/NAD(P)-binding" evidence="18">
    <location>
        <begin position="5"/>
        <end position="325"/>
    </location>
</feature>
<feature type="binding site" evidence="14">
    <location>
        <position position="202"/>
    </location>
    <ligand>
        <name>NAD(+)</name>
        <dbReference type="ChEBI" id="CHEBI:57540"/>
    </ligand>
</feature>
<dbReference type="InterPro" id="IPR012999">
    <property type="entry name" value="Pyr_OxRdtase_I_AS"/>
</dbReference>
<reference evidence="19 20" key="1">
    <citation type="submission" date="2019-12" db="EMBL/GenBank/DDBJ databases">
        <title>Genomic-based taxomic classification of the family Erythrobacteraceae.</title>
        <authorList>
            <person name="Xu L."/>
        </authorList>
    </citation>
    <scope>NUCLEOTIDE SEQUENCE [LARGE SCALE GENOMIC DNA]</scope>
    <source>
        <strain evidence="19 20">KCTC 52259</strain>
    </source>
</reference>
<evidence type="ECO:0000259" key="17">
    <source>
        <dbReference type="Pfam" id="PF02852"/>
    </source>
</evidence>
<evidence type="ECO:0000256" key="2">
    <source>
        <dbReference type="ARBA" id="ARBA00007532"/>
    </source>
</evidence>
<keyword evidence="9 14" id="KW-0520">NAD</keyword>
<evidence type="ECO:0000256" key="6">
    <source>
        <dbReference type="ARBA" id="ARBA00022630"/>
    </source>
</evidence>
<evidence type="ECO:0000256" key="3">
    <source>
        <dbReference type="ARBA" id="ARBA00012608"/>
    </source>
</evidence>
<evidence type="ECO:0000256" key="16">
    <source>
        <dbReference type="RuleBase" id="RU003692"/>
    </source>
</evidence>
<dbReference type="InterPro" id="IPR006258">
    <property type="entry name" value="Lipoamide_DH"/>
</dbReference>
<dbReference type="EC" id="1.8.1.4" evidence="3 16"/>
<keyword evidence="6 16" id="KW-0285">Flavoprotein</keyword>
<keyword evidence="20" id="KW-1185">Reference proteome</keyword>
<dbReference type="PRINTS" id="PR00368">
    <property type="entry name" value="FADPNR"/>
</dbReference>
<dbReference type="PANTHER" id="PTHR22912:SF217">
    <property type="entry name" value="DIHYDROLIPOYL DEHYDROGENASE"/>
    <property type="match status" value="1"/>
</dbReference>
<feature type="domain" description="Pyridine nucleotide-disulphide oxidoreductase dimerisation" evidence="17">
    <location>
        <begin position="351"/>
        <end position="459"/>
    </location>
</feature>
<dbReference type="InterPro" id="IPR050151">
    <property type="entry name" value="Class-I_Pyr_Nuc-Dis_Oxidored"/>
</dbReference>
<comment type="cofactor">
    <cofactor evidence="14 16">
        <name>FAD</name>
        <dbReference type="ChEBI" id="CHEBI:57692"/>
    </cofactor>
    <text evidence="14 16">Binds 1 FAD per subunit.</text>
</comment>
<dbReference type="SUPFAM" id="SSF51905">
    <property type="entry name" value="FAD/NAD(P)-binding domain"/>
    <property type="match status" value="1"/>
</dbReference>
<dbReference type="FunFam" id="3.30.390.30:FF:000001">
    <property type="entry name" value="Dihydrolipoyl dehydrogenase"/>
    <property type="match status" value="1"/>
</dbReference>
<dbReference type="InterPro" id="IPR004099">
    <property type="entry name" value="Pyr_nucl-diS_OxRdtase_dimer"/>
</dbReference>
<feature type="binding site" evidence="14">
    <location>
        <begin position="179"/>
        <end position="186"/>
    </location>
    <ligand>
        <name>NAD(+)</name>
        <dbReference type="ChEBI" id="CHEBI:57540"/>
    </ligand>
</feature>
<dbReference type="PANTHER" id="PTHR22912">
    <property type="entry name" value="DISULFIDE OXIDOREDUCTASE"/>
    <property type="match status" value="1"/>
</dbReference>
<name>A0A6L7GHE3_9SPHN</name>
<accession>A0A6L7GHE3</accession>
<dbReference type="Pfam" id="PF02852">
    <property type="entry name" value="Pyr_redox_dim"/>
    <property type="match status" value="1"/>
</dbReference>
<evidence type="ECO:0000256" key="10">
    <source>
        <dbReference type="ARBA" id="ARBA00023157"/>
    </source>
</evidence>
<keyword evidence="10" id="KW-1015">Disulfide bond</keyword>
<evidence type="ECO:0000313" key="20">
    <source>
        <dbReference type="Proteomes" id="UP000473531"/>
    </source>
</evidence>
<evidence type="ECO:0000256" key="4">
    <source>
        <dbReference type="ARBA" id="ARBA00016961"/>
    </source>
</evidence>
<dbReference type="OrthoDB" id="4763248at2"/>
<feature type="binding site" evidence="14">
    <location>
        <position position="114"/>
    </location>
    <ligand>
        <name>FAD</name>
        <dbReference type="ChEBI" id="CHEBI:57692"/>
    </ligand>
</feature>
<dbReference type="GO" id="GO:0050660">
    <property type="term" value="F:flavin adenine dinucleotide binding"/>
    <property type="evidence" value="ECO:0007669"/>
    <property type="project" value="InterPro"/>
</dbReference>
<dbReference type="Gene3D" id="3.50.50.60">
    <property type="entry name" value="FAD/NAD(P)-binding domain"/>
    <property type="match status" value="2"/>
</dbReference>
<keyword evidence="8 16" id="KW-0560">Oxidoreductase</keyword>
<feature type="binding site" evidence="14">
    <location>
        <position position="310"/>
    </location>
    <ligand>
        <name>FAD</name>
        <dbReference type="ChEBI" id="CHEBI:57692"/>
    </ligand>
</feature>
<dbReference type="PIRSF" id="PIRSF000350">
    <property type="entry name" value="Mercury_reductase_MerA"/>
    <property type="match status" value="1"/>
</dbReference>
<dbReference type="Pfam" id="PF07992">
    <property type="entry name" value="Pyr_redox_2"/>
    <property type="match status" value="1"/>
</dbReference>
<keyword evidence="5" id="KW-0963">Cytoplasm</keyword>
<evidence type="ECO:0000256" key="5">
    <source>
        <dbReference type="ARBA" id="ARBA00022490"/>
    </source>
</evidence>
<dbReference type="Gene3D" id="3.30.390.30">
    <property type="match status" value="1"/>
</dbReference>
<evidence type="ECO:0000256" key="1">
    <source>
        <dbReference type="ARBA" id="ARBA00004496"/>
    </source>
</evidence>
<comment type="miscellaneous">
    <text evidence="16">The active site is a redox-active disulfide bond.</text>
</comment>
<proteinExistence type="inferred from homology"/>
<evidence type="ECO:0000256" key="12">
    <source>
        <dbReference type="ARBA" id="ARBA00049187"/>
    </source>
</evidence>
<evidence type="ECO:0000256" key="11">
    <source>
        <dbReference type="ARBA" id="ARBA00023284"/>
    </source>
</evidence>